<dbReference type="SMART" id="SM00347">
    <property type="entry name" value="HTH_MARR"/>
    <property type="match status" value="1"/>
</dbReference>
<keyword evidence="1" id="KW-0805">Transcription regulation</keyword>
<reference evidence="6 7" key="1">
    <citation type="submission" date="2019-06" db="EMBL/GenBank/DDBJ databases">
        <title>Genome analyses of bacteria isolated from kimchi.</title>
        <authorList>
            <person name="Lee S."/>
            <person name="Ahn S."/>
            <person name="Roh S."/>
        </authorList>
    </citation>
    <scope>NUCLEOTIDE SEQUENCE [LARGE SCALE GENOMIC DNA]</scope>
    <source>
        <strain evidence="6 7">CBA3630</strain>
    </source>
</reference>
<dbReference type="Proteomes" id="UP000321296">
    <property type="component" value="Chromosome"/>
</dbReference>
<dbReference type="AlphaFoldDB" id="A0A5B8T352"/>
<evidence type="ECO:0000313" key="7">
    <source>
        <dbReference type="Proteomes" id="UP000321296"/>
    </source>
</evidence>
<dbReference type="SUPFAM" id="SSF46785">
    <property type="entry name" value="Winged helix' DNA-binding domain"/>
    <property type="match status" value="1"/>
</dbReference>
<dbReference type="Proteomes" id="UP001529201">
    <property type="component" value="Unassembled WGS sequence"/>
</dbReference>
<dbReference type="Gene3D" id="1.10.10.10">
    <property type="entry name" value="Winged helix-like DNA-binding domain superfamily/Winged helix DNA-binding domain"/>
    <property type="match status" value="1"/>
</dbReference>
<dbReference type="CDD" id="cd00090">
    <property type="entry name" value="HTH_ARSR"/>
    <property type="match status" value="1"/>
</dbReference>
<keyword evidence="8" id="KW-1185">Reference proteome</keyword>
<keyword evidence="3" id="KW-0804">Transcription</keyword>
<evidence type="ECO:0000256" key="3">
    <source>
        <dbReference type="ARBA" id="ARBA00023163"/>
    </source>
</evidence>
<dbReference type="PROSITE" id="PS50995">
    <property type="entry name" value="HTH_MARR_2"/>
    <property type="match status" value="1"/>
</dbReference>
<protein>
    <submittedName>
        <fullName evidence="6">MarR family transcriptional regulator</fullName>
    </submittedName>
</protein>
<dbReference type="EMBL" id="CP042383">
    <property type="protein sequence ID" value="QEA41480.1"/>
    <property type="molecule type" value="Genomic_DNA"/>
</dbReference>
<evidence type="ECO:0000313" key="8">
    <source>
        <dbReference type="Proteomes" id="UP001529201"/>
    </source>
</evidence>
<dbReference type="GO" id="GO:0003700">
    <property type="term" value="F:DNA-binding transcription factor activity"/>
    <property type="evidence" value="ECO:0007669"/>
    <property type="project" value="InterPro"/>
</dbReference>
<dbReference type="GeneID" id="64343747"/>
<dbReference type="PANTHER" id="PTHR35790:SF4">
    <property type="entry name" value="HTH-TYPE TRANSCRIPTIONAL REGULATOR PCHR"/>
    <property type="match status" value="1"/>
</dbReference>
<dbReference type="EMBL" id="JARGDN010000006">
    <property type="protein sequence ID" value="MDG9733718.1"/>
    <property type="molecule type" value="Genomic_DNA"/>
</dbReference>
<dbReference type="GO" id="GO:0003677">
    <property type="term" value="F:DNA binding"/>
    <property type="evidence" value="ECO:0007669"/>
    <property type="project" value="UniProtKB-KW"/>
</dbReference>
<dbReference type="InterPro" id="IPR036390">
    <property type="entry name" value="WH_DNA-bd_sf"/>
</dbReference>
<evidence type="ECO:0000256" key="1">
    <source>
        <dbReference type="ARBA" id="ARBA00023015"/>
    </source>
</evidence>
<dbReference type="InterPro" id="IPR036388">
    <property type="entry name" value="WH-like_DNA-bd_sf"/>
</dbReference>
<dbReference type="Pfam" id="PF01047">
    <property type="entry name" value="MarR"/>
    <property type="match status" value="1"/>
</dbReference>
<dbReference type="InterPro" id="IPR011991">
    <property type="entry name" value="ArsR-like_HTH"/>
</dbReference>
<evidence type="ECO:0000256" key="2">
    <source>
        <dbReference type="ARBA" id="ARBA00023125"/>
    </source>
</evidence>
<dbReference type="RefSeq" id="WP_010278803.1">
    <property type="nucleotide sequence ID" value="NZ_CP042383.1"/>
</dbReference>
<accession>A0A5B8T352</accession>
<sequence length="145" mass="16259">MSETNEIMTALNHFVQEYASHSEVITSTAGQNINATQAHLLMLLRTQSLTNTQLATAVELSRPAITKAIKNLIAHHYVIATINETDKRSTFYSLTPSGEQLALRHESAHQSMLDHLNTIMTNFTPKQQKTITKFLKQLNQIGDNQ</sequence>
<evidence type="ECO:0000313" key="6">
    <source>
        <dbReference type="EMBL" id="QEA41480.1"/>
    </source>
</evidence>
<dbReference type="KEGG" id="lpse:FGL85_02645"/>
<keyword evidence="2" id="KW-0238">DNA-binding</keyword>
<proteinExistence type="predicted"/>
<name>A0A5B8T352_LEUPS</name>
<evidence type="ECO:0000313" key="5">
    <source>
        <dbReference type="EMBL" id="MDG9733718.1"/>
    </source>
</evidence>
<dbReference type="PANTHER" id="PTHR35790">
    <property type="entry name" value="HTH-TYPE TRANSCRIPTIONAL REGULATOR PCHR"/>
    <property type="match status" value="1"/>
</dbReference>
<dbReference type="InterPro" id="IPR000835">
    <property type="entry name" value="HTH_MarR-typ"/>
</dbReference>
<reference evidence="5 8" key="2">
    <citation type="submission" date="2023-02" db="EMBL/GenBank/DDBJ databases">
        <title>Antimicrobial susceptibility testing and tentative epidemiological cut-off values for Lactobacillaceae family species intended for ingestion.</title>
        <authorList>
            <person name="Noehr-Meldgaard K."/>
            <person name="Struve C."/>
            <person name="Ingmer H."/>
            <person name="Koza A."/>
            <person name="Al-Nakeeb K."/>
            <person name="Agersoe Y."/>
        </authorList>
    </citation>
    <scope>NUCLEOTIDE SEQUENCE [LARGE SCALE GENOMIC DNA]</scope>
    <source>
        <strain evidence="5 8">DSM 20193</strain>
    </source>
</reference>
<organism evidence="6 7">
    <name type="scientific">Leuconostoc pseudomesenteroides</name>
    <dbReference type="NCBI Taxonomy" id="33968"/>
    <lineage>
        <taxon>Bacteria</taxon>
        <taxon>Bacillati</taxon>
        <taxon>Bacillota</taxon>
        <taxon>Bacilli</taxon>
        <taxon>Lactobacillales</taxon>
        <taxon>Lactobacillaceae</taxon>
        <taxon>Leuconostoc</taxon>
    </lineage>
</organism>
<dbReference type="InterPro" id="IPR052067">
    <property type="entry name" value="Metal_resp_HTH_trans_reg"/>
</dbReference>
<dbReference type="Gene3D" id="6.10.140.1680">
    <property type="match status" value="1"/>
</dbReference>
<feature type="domain" description="HTH marR-type" evidence="4">
    <location>
        <begin position="4"/>
        <end position="140"/>
    </location>
</feature>
<evidence type="ECO:0000259" key="4">
    <source>
        <dbReference type="PROSITE" id="PS50995"/>
    </source>
</evidence>
<gene>
    <name evidence="6" type="ORF">FGL85_02645</name>
    <name evidence="5" type="ORF">P1N92_06250</name>
</gene>